<dbReference type="Proteomes" id="UP000018093">
    <property type="component" value="Unassembled WGS sequence"/>
</dbReference>
<name>R7G9E3_9FIRM</name>
<accession>R7G9E3</accession>
<comment type="caution">
    <text evidence="1">The sequence shown here is derived from an EMBL/GenBank/DDBJ whole genome shotgun (WGS) entry which is preliminary data.</text>
</comment>
<protein>
    <submittedName>
        <fullName evidence="1">Uncharacterized protein</fullName>
    </submittedName>
</protein>
<evidence type="ECO:0000313" key="2">
    <source>
        <dbReference type="Proteomes" id="UP000018093"/>
    </source>
</evidence>
<sequence length="45" mass="5487">MVGENRTKEGIELVKELIVDSFSRVKRFECIVYDELRWYRVNLRP</sequence>
<proteinExistence type="predicted"/>
<reference evidence="1" key="1">
    <citation type="submission" date="2012-11" db="EMBL/GenBank/DDBJ databases">
        <title>Dependencies among metagenomic species, viruses, plasmids and units of genetic variation.</title>
        <authorList>
            <person name="Nielsen H.B."/>
            <person name="Almeida M."/>
            <person name="Juncker A.S."/>
            <person name="Rasmussen S."/>
            <person name="Li J."/>
            <person name="Sunagawa S."/>
            <person name="Plichta D."/>
            <person name="Gautier L."/>
            <person name="Le Chatelier E."/>
            <person name="Peletier E."/>
            <person name="Bonde I."/>
            <person name="Nielsen T."/>
            <person name="Manichanh C."/>
            <person name="Arumugam M."/>
            <person name="Batto J."/>
            <person name="Santos M.B.Q.D."/>
            <person name="Blom N."/>
            <person name="Borruel N."/>
            <person name="Burgdorf K.S."/>
            <person name="Boumezbeur F."/>
            <person name="Casellas F."/>
            <person name="Dore J."/>
            <person name="Guarner F."/>
            <person name="Hansen T."/>
            <person name="Hildebrand F."/>
            <person name="Kaas R.S."/>
            <person name="Kennedy S."/>
            <person name="Kristiansen K."/>
            <person name="Kultima J.R."/>
            <person name="Leonard P."/>
            <person name="Levenez F."/>
            <person name="Lund O."/>
            <person name="Moumen B."/>
            <person name="Le Paslier D."/>
            <person name="Pons N."/>
            <person name="Pedersen O."/>
            <person name="Prifti E."/>
            <person name="Qin J."/>
            <person name="Raes J."/>
            <person name="Tap J."/>
            <person name="Tims S."/>
            <person name="Ussery D.W."/>
            <person name="Yamada T."/>
            <person name="MetaHit consortium"/>
            <person name="Renault P."/>
            <person name="Sicheritz-Ponten T."/>
            <person name="Bork P."/>
            <person name="Wang J."/>
            <person name="Brunak S."/>
            <person name="Ehrlich S.D."/>
        </authorList>
    </citation>
    <scope>NUCLEOTIDE SEQUENCE [LARGE SCALE GENOMIC DNA]</scope>
</reference>
<gene>
    <name evidence="1" type="ORF">BN631_00624</name>
</gene>
<dbReference type="AlphaFoldDB" id="R7G9E3"/>
<evidence type="ECO:0000313" key="1">
    <source>
        <dbReference type="EMBL" id="CDE23999.1"/>
    </source>
</evidence>
<organism evidence="1 2">
    <name type="scientific">Amedibacillus dolichus CAG:375</name>
    <dbReference type="NCBI Taxonomy" id="1263076"/>
    <lineage>
        <taxon>Bacteria</taxon>
        <taxon>Bacillati</taxon>
        <taxon>Bacillota</taxon>
        <taxon>Erysipelotrichia</taxon>
        <taxon>Erysipelotrichales</taxon>
        <taxon>Erysipelotrichaceae</taxon>
        <taxon>Amedibacillus</taxon>
    </lineage>
</organism>
<dbReference type="EMBL" id="CBIN010000331">
    <property type="protein sequence ID" value="CDE23999.1"/>
    <property type="molecule type" value="Genomic_DNA"/>
</dbReference>